<evidence type="ECO:0000256" key="3">
    <source>
        <dbReference type="ARBA" id="ARBA00022737"/>
    </source>
</evidence>
<feature type="compositionally biased region" description="Basic and acidic residues" evidence="7">
    <location>
        <begin position="24"/>
        <end position="56"/>
    </location>
</feature>
<organism evidence="9 10">
    <name type="scientific">Athelia psychrophila</name>
    <dbReference type="NCBI Taxonomy" id="1759441"/>
    <lineage>
        <taxon>Eukaryota</taxon>
        <taxon>Fungi</taxon>
        <taxon>Dikarya</taxon>
        <taxon>Basidiomycota</taxon>
        <taxon>Agaricomycotina</taxon>
        <taxon>Agaricomycetes</taxon>
        <taxon>Agaricomycetidae</taxon>
        <taxon>Atheliales</taxon>
        <taxon>Atheliaceae</taxon>
        <taxon>Athelia</taxon>
    </lineage>
</organism>
<sequence length="544" mass="59756">MLSGRSEPRFEAFVLTRGSRIKDYKNKGGLKQDDLRRRREEQQVEIRRQKRDENISKRRNFLPSSGVDSDDEAGGSGGLDAPIAQEMVQAVFSDEPDRQLDATTKFRKLLSKEKNPPIEMVIEMGVVARFVEFLRTGHSMLQFEAAWALTNIASGTAEHTQVVIKANAVPEFINLLSSPVLDVREQAVWALGNIAGDSPQCRDYVLQQGALRPLLTLLSEQHKLSMLRNATWTLSNFCRGKSPQPDWELISPALTVLTKLIYSLDDEILIDACWAISYLSDGSNDKIQAVIESGVCRRLVDLLMHSSTSVQTPALRSVGNIVTGDDLQTQVVIASGALPALLSLLSSPKDGIRKEACWTISNVTAGSPPQIQSIIDANIVPPLINILSNADFKTRKEACWALSNATSGGLQEPAQIRYLVQQGCIKPLCDLLTMMDNKIIQVALDGLDNILKIGEMDKQSAGPGAVNQYAMYVEEAGGMITIHNLQQHDNLEIYKKAFNIMDKYFPDEEDVDAAIGPAAVDATGQFAFHSDVDAPQGGFSFGQQ</sequence>
<dbReference type="FunFam" id="1.25.10.10:FF:000021">
    <property type="entry name" value="Importin subunit alpha"/>
    <property type="match status" value="1"/>
</dbReference>
<dbReference type="Gene3D" id="1.20.5.690">
    <property type="entry name" value="Importin-alpha, importin-beta-binding domain"/>
    <property type="match status" value="1"/>
</dbReference>
<evidence type="ECO:0000259" key="8">
    <source>
        <dbReference type="PROSITE" id="PS51214"/>
    </source>
</evidence>
<evidence type="ECO:0000313" key="10">
    <source>
        <dbReference type="Proteomes" id="UP000076532"/>
    </source>
</evidence>
<gene>
    <name evidence="9" type="ORF">FIBSPDRAFT_957732</name>
</gene>
<dbReference type="GO" id="GO:0005737">
    <property type="term" value="C:cytoplasm"/>
    <property type="evidence" value="ECO:0007669"/>
    <property type="project" value="InterPro"/>
</dbReference>
<dbReference type="InterPro" id="IPR002652">
    <property type="entry name" value="Importin-a_IBB"/>
</dbReference>
<keyword evidence="3" id="KW-0677">Repeat</keyword>
<dbReference type="InterPro" id="IPR036975">
    <property type="entry name" value="Importin-a_IBB_sf"/>
</dbReference>
<protein>
    <recommendedName>
        <fullName evidence="5">Importin subunit alpha</fullName>
    </recommendedName>
</protein>
<accession>A0A166FIL7</accession>
<dbReference type="InterPro" id="IPR011989">
    <property type="entry name" value="ARM-like"/>
</dbReference>
<feature type="repeat" description="ARM" evidence="6">
    <location>
        <begin position="167"/>
        <end position="209"/>
    </location>
</feature>
<keyword evidence="4 5" id="KW-0653">Protein transport</keyword>
<evidence type="ECO:0000313" key="9">
    <source>
        <dbReference type="EMBL" id="KZP16840.1"/>
    </source>
</evidence>
<dbReference type="Pfam" id="PF01749">
    <property type="entry name" value="IBB"/>
    <property type="match status" value="1"/>
</dbReference>
<reference evidence="9 10" key="1">
    <citation type="journal article" date="2016" name="Mol. Biol. Evol.">
        <title>Comparative Genomics of Early-Diverging Mushroom-Forming Fungi Provides Insights into the Origins of Lignocellulose Decay Capabilities.</title>
        <authorList>
            <person name="Nagy L.G."/>
            <person name="Riley R."/>
            <person name="Tritt A."/>
            <person name="Adam C."/>
            <person name="Daum C."/>
            <person name="Floudas D."/>
            <person name="Sun H."/>
            <person name="Yadav J.S."/>
            <person name="Pangilinan J."/>
            <person name="Larsson K.H."/>
            <person name="Matsuura K."/>
            <person name="Barry K."/>
            <person name="Labutti K."/>
            <person name="Kuo R."/>
            <person name="Ohm R.A."/>
            <person name="Bhattacharya S.S."/>
            <person name="Shirouzu T."/>
            <person name="Yoshinaga Y."/>
            <person name="Martin F.M."/>
            <person name="Grigoriev I.V."/>
            <person name="Hibbett D.S."/>
        </authorList>
    </citation>
    <scope>NUCLEOTIDE SEQUENCE [LARGE SCALE GENOMIC DNA]</scope>
    <source>
        <strain evidence="9 10">CBS 109695</strain>
    </source>
</reference>
<dbReference type="Gene3D" id="1.25.10.10">
    <property type="entry name" value="Leucine-rich Repeat Variant"/>
    <property type="match status" value="1"/>
</dbReference>
<dbReference type="SMART" id="SM00185">
    <property type="entry name" value="ARM"/>
    <property type="match status" value="8"/>
</dbReference>
<evidence type="ECO:0000256" key="6">
    <source>
        <dbReference type="PROSITE-ProRule" id="PRU00259"/>
    </source>
</evidence>
<dbReference type="InterPro" id="IPR000225">
    <property type="entry name" value="Armadillo"/>
</dbReference>
<dbReference type="InterPro" id="IPR032413">
    <property type="entry name" value="Arm_3"/>
</dbReference>
<evidence type="ECO:0000256" key="1">
    <source>
        <dbReference type="ARBA" id="ARBA00010394"/>
    </source>
</evidence>
<proteinExistence type="inferred from homology"/>
<dbReference type="OrthoDB" id="29145at2759"/>
<keyword evidence="2 5" id="KW-0813">Transport</keyword>
<feature type="region of interest" description="Disordered" evidence="7">
    <location>
        <begin position="24"/>
        <end position="80"/>
    </location>
</feature>
<dbReference type="Proteomes" id="UP000076532">
    <property type="component" value="Unassembled WGS sequence"/>
</dbReference>
<dbReference type="PROSITE" id="PS50176">
    <property type="entry name" value="ARM_REPEAT"/>
    <property type="match status" value="2"/>
</dbReference>
<feature type="domain" description="IBB" evidence="8">
    <location>
        <begin position="4"/>
        <end position="68"/>
    </location>
</feature>
<dbReference type="GO" id="GO:0006606">
    <property type="term" value="P:protein import into nucleus"/>
    <property type="evidence" value="ECO:0007669"/>
    <property type="project" value="InterPro"/>
</dbReference>
<dbReference type="GO" id="GO:0005634">
    <property type="term" value="C:nucleus"/>
    <property type="evidence" value="ECO:0007669"/>
    <property type="project" value="UniProtKB-ARBA"/>
</dbReference>
<dbReference type="InterPro" id="IPR024931">
    <property type="entry name" value="Importin_alpha"/>
</dbReference>
<dbReference type="PANTHER" id="PTHR23316">
    <property type="entry name" value="IMPORTIN ALPHA"/>
    <property type="match status" value="1"/>
</dbReference>
<evidence type="ECO:0000256" key="5">
    <source>
        <dbReference type="PIRNR" id="PIRNR005673"/>
    </source>
</evidence>
<dbReference type="PROSITE" id="PS51214">
    <property type="entry name" value="IBB"/>
    <property type="match status" value="1"/>
</dbReference>
<evidence type="ECO:0000256" key="7">
    <source>
        <dbReference type="SAM" id="MobiDB-lite"/>
    </source>
</evidence>
<evidence type="ECO:0000256" key="2">
    <source>
        <dbReference type="ARBA" id="ARBA00022448"/>
    </source>
</evidence>
<comment type="similarity">
    <text evidence="1 5">Belongs to the importin alpha family.</text>
</comment>
<name>A0A166FIL7_9AGAM</name>
<dbReference type="InterPro" id="IPR016024">
    <property type="entry name" value="ARM-type_fold"/>
</dbReference>
<keyword evidence="10" id="KW-1185">Reference proteome</keyword>
<dbReference type="SUPFAM" id="SSF48371">
    <property type="entry name" value="ARM repeat"/>
    <property type="match status" value="1"/>
</dbReference>
<dbReference type="EMBL" id="KV417589">
    <property type="protein sequence ID" value="KZP16840.1"/>
    <property type="molecule type" value="Genomic_DNA"/>
</dbReference>
<evidence type="ECO:0000256" key="4">
    <source>
        <dbReference type="ARBA" id="ARBA00022927"/>
    </source>
</evidence>
<dbReference type="AlphaFoldDB" id="A0A166FIL7"/>
<dbReference type="Pfam" id="PF16186">
    <property type="entry name" value="Arm_3"/>
    <property type="match status" value="1"/>
</dbReference>
<dbReference type="GO" id="GO:0061608">
    <property type="term" value="F:nuclear import signal receptor activity"/>
    <property type="evidence" value="ECO:0007669"/>
    <property type="project" value="InterPro"/>
</dbReference>
<dbReference type="PIRSF" id="PIRSF005673">
    <property type="entry name" value="Importin_alpha"/>
    <property type="match status" value="1"/>
</dbReference>
<dbReference type="STRING" id="436010.A0A166FIL7"/>
<feature type="repeat" description="ARM" evidence="6">
    <location>
        <begin position="336"/>
        <end position="364"/>
    </location>
</feature>
<dbReference type="Pfam" id="PF00514">
    <property type="entry name" value="Arm"/>
    <property type="match status" value="8"/>
</dbReference>